<dbReference type="EMBL" id="JAHSPR010000004">
    <property type="protein sequence ID" value="MBV4397104.1"/>
    <property type="molecule type" value="Genomic_DNA"/>
</dbReference>
<keyword evidence="3" id="KW-1185">Reference proteome</keyword>
<accession>A0ABS6NN94</accession>
<evidence type="ECO:0000256" key="1">
    <source>
        <dbReference type="SAM" id="Coils"/>
    </source>
</evidence>
<protein>
    <submittedName>
        <fullName evidence="2">Type I-F CRISPR-associated protein Csy1</fullName>
    </submittedName>
</protein>
<evidence type="ECO:0000313" key="2">
    <source>
        <dbReference type="EMBL" id="MBV4397104.1"/>
    </source>
</evidence>
<keyword evidence="1" id="KW-0175">Coiled coil</keyword>
<feature type="coiled-coil region" evidence="1">
    <location>
        <begin position="221"/>
        <end position="248"/>
    </location>
</feature>
<evidence type="ECO:0000313" key="3">
    <source>
        <dbReference type="Proteomes" id="UP000722165"/>
    </source>
</evidence>
<organism evidence="2 3">
    <name type="scientific">Advenella alkanexedens</name>
    <dbReference type="NCBI Taxonomy" id="1481665"/>
    <lineage>
        <taxon>Bacteria</taxon>
        <taxon>Pseudomonadati</taxon>
        <taxon>Pseudomonadota</taxon>
        <taxon>Betaproteobacteria</taxon>
        <taxon>Burkholderiales</taxon>
        <taxon>Alcaligenaceae</taxon>
    </lineage>
</organism>
<gene>
    <name evidence="2" type="primary">csy1</name>
    <name evidence="2" type="ORF">KU392_07570</name>
</gene>
<proteinExistence type="predicted"/>
<name>A0ABS6NN94_9BURK</name>
<dbReference type="RefSeq" id="WP_217734995.1">
    <property type="nucleotide sequence ID" value="NZ_JAHSPR010000004.1"/>
</dbReference>
<dbReference type="Proteomes" id="UP000722165">
    <property type="component" value="Unassembled WGS sequence"/>
</dbReference>
<dbReference type="NCBIfam" id="TIGR02564">
    <property type="entry name" value="cas_Csy1"/>
    <property type="match status" value="1"/>
</dbReference>
<dbReference type="Pfam" id="PF09611">
    <property type="entry name" value="Cas_Csy1"/>
    <property type="match status" value="1"/>
</dbReference>
<comment type="caution">
    <text evidence="2">The sequence shown here is derived from an EMBL/GenBank/DDBJ whole genome shotgun (WGS) entry which is preliminary data.</text>
</comment>
<sequence>MNSITKDQVDQAIQNFLAEQINKKTEDEVKKLEKAKIAGNITDIEALTKHINETQEKYELNTWIGDAAHRLSKQLHFGTHISKGIHPDSKGNNINFQSIQELPKHLVGSQSIKHPSLDATGNAAALPLASFFNTPIENTNYKLRDLIQHEHPALKSCFANDKILSEQYAQIFKDTLDNKIEFPKTDARNKQLLWPANTDTIEINGDDYICLIPLHPSAMVNRLYQKVNAKYSEENKQARENSKKKNTDKTQAYFSINNLAVVKLGGTKPQNISQLTSSQGGRNYLLPSLPPKINSRPKFHLGQKQTSLFNKNLSYYCFASIQNFFNVIEEQANNVGIRTKRKEALEEIINKVFEIADSIQSTYEPGWSKTHDLEWSQKYWLDPERALLINEENFKADKDSTDWISEIEHAFASWINSLIRKNFPKLKENIADPEYAEWRKTLRRRIKASAQKNEGVFE</sequence>
<reference evidence="2 3" key="1">
    <citation type="submission" date="2021-06" db="EMBL/GenBank/DDBJ databases">
        <authorList>
            <person name="Lu T."/>
            <person name="Wang Q."/>
            <person name="Han X."/>
        </authorList>
    </citation>
    <scope>NUCLEOTIDE SEQUENCE [LARGE SCALE GENOMIC DNA]</scope>
    <source>
        <strain evidence="2 3">LAM0050</strain>
    </source>
</reference>
<dbReference type="InterPro" id="IPR013397">
    <property type="entry name" value="CRISPR-assoc_prot_Csy1"/>
</dbReference>